<keyword evidence="3" id="KW-0722">Serine protease inhibitor</keyword>
<dbReference type="PROSITE" id="PS00285">
    <property type="entry name" value="POTATO_INHIBITOR"/>
    <property type="match status" value="3"/>
</dbReference>
<dbReference type="GO" id="GO:0004867">
    <property type="term" value="F:serine-type endopeptidase inhibitor activity"/>
    <property type="evidence" value="ECO:0007669"/>
    <property type="project" value="UniProtKB-KW"/>
</dbReference>
<evidence type="ECO:0000256" key="4">
    <source>
        <dbReference type="SAM" id="MobiDB-lite"/>
    </source>
</evidence>
<name>A0A0E0BTT5_9ORYZ</name>
<keyword evidence="6" id="KW-1185">Reference proteome</keyword>
<accession>A0A0E0BTT5</accession>
<reference evidence="5" key="1">
    <citation type="submission" date="2015-04" db="UniProtKB">
        <authorList>
            <consortium name="EnsemblPlants"/>
        </authorList>
    </citation>
    <scope>IDENTIFICATION</scope>
</reference>
<evidence type="ECO:0000256" key="3">
    <source>
        <dbReference type="ARBA" id="ARBA00022900"/>
    </source>
</evidence>
<dbReference type="GO" id="GO:0009611">
    <property type="term" value="P:response to wounding"/>
    <property type="evidence" value="ECO:0007669"/>
    <property type="project" value="InterPro"/>
</dbReference>
<dbReference type="Gramene" id="OGLUM12G16580.1">
    <property type="protein sequence ID" value="OGLUM12G16580.1"/>
    <property type="gene ID" value="OGLUM12G16580"/>
</dbReference>
<dbReference type="PRINTS" id="PR00292">
    <property type="entry name" value="POTATOINHBTR"/>
</dbReference>
<comment type="similarity">
    <text evidence="1">Belongs to the protease inhibitor I13 (potato type I serine protease inhibitor) family.</text>
</comment>
<dbReference type="Pfam" id="PF00280">
    <property type="entry name" value="potato_inhibit"/>
    <property type="match status" value="3"/>
</dbReference>
<feature type="region of interest" description="Disordered" evidence="4">
    <location>
        <begin position="14"/>
        <end position="39"/>
    </location>
</feature>
<evidence type="ECO:0000256" key="2">
    <source>
        <dbReference type="ARBA" id="ARBA00022690"/>
    </source>
</evidence>
<protein>
    <submittedName>
        <fullName evidence="5">Uncharacterized protein</fullName>
    </submittedName>
</protein>
<keyword evidence="2" id="KW-0646">Protease inhibitor</keyword>
<dbReference type="SUPFAM" id="SSF54654">
    <property type="entry name" value="CI-2 family of serine protease inhibitors"/>
    <property type="match status" value="3"/>
</dbReference>
<dbReference type="AlphaFoldDB" id="A0A0E0BTT5"/>
<dbReference type="InterPro" id="IPR036354">
    <property type="entry name" value="Prot_inh_pot1_sf"/>
</dbReference>
<proteinExistence type="inferred from homology"/>
<evidence type="ECO:0000313" key="6">
    <source>
        <dbReference type="Proteomes" id="UP000026961"/>
    </source>
</evidence>
<evidence type="ECO:0000313" key="5">
    <source>
        <dbReference type="EnsemblPlants" id="OGLUM12G16580.1"/>
    </source>
</evidence>
<reference evidence="5" key="2">
    <citation type="submission" date="2018-05" db="EMBL/GenBank/DDBJ databases">
        <title>OgluRS3 (Oryza glumaepatula Reference Sequence Version 3).</title>
        <authorList>
            <person name="Zhang J."/>
            <person name="Kudrna D."/>
            <person name="Lee S."/>
            <person name="Talag J."/>
            <person name="Welchert J."/>
            <person name="Wing R.A."/>
        </authorList>
    </citation>
    <scope>NUCLEOTIDE SEQUENCE [LARGE SCALE GENOMIC DNA]</scope>
</reference>
<dbReference type="STRING" id="40148.A0A0E0BTT5"/>
<dbReference type="EnsemblPlants" id="OGLUM12G16580.1">
    <property type="protein sequence ID" value="OGLUM12G16580.1"/>
    <property type="gene ID" value="OGLUM12G16580"/>
</dbReference>
<dbReference type="Proteomes" id="UP000026961">
    <property type="component" value="Chromosome 12"/>
</dbReference>
<dbReference type="InterPro" id="IPR000864">
    <property type="entry name" value="Prot_inh_pot1"/>
</dbReference>
<dbReference type="eggNOG" id="ENOG502R3R2">
    <property type="taxonomic scope" value="Eukaryota"/>
</dbReference>
<sequence length="352" mass="37247">MLVLPYLVVSGGVRSAMSSGGKQDGGAAAGGEKERKTSWPEVVGLPVEKAKKVILNDMPDADIVVLPAGSPVTKDFRPNRVRIFVDTLIGSGGARSAMSSGGEERKTSWPEVVGLPAEEAKKVILKDMPDADIVVVPVGSPVTSDFRPNRVRIFVDTAMAAALRGAVDWPRWRLGGAAQRQQQRQPQLGAAAALARNIKAAAAVAQEIGTRPAHHHQSIMAGVVRSAACSGGEGERKTSWPEVVGLSAEEAKKFTFLIYSSSSVDRVRRCERSAMSSGGKQDGAAAAGEEARKTSWPEVVGLPVEKAKKVILKDMPDADIVVLPAGSPVTKDFRPNRVRIFVDTVTSTPTIG</sequence>
<dbReference type="PANTHER" id="PTHR33091:SF114">
    <property type="entry name" value="OS12G0548700 PROTEIN"/>
    <property type="match status" value="1"/>
</dbReference>
<organism evidence="5">
    <name type="scientific">Oryza glumipatula</name>
    <dbReference type="NCBI Taxonomy" id="40148"/>
    <lineage>
        <taxon>Eukaryota</taxon>
        <taxon>Viridiplantae</taxon>
        <taxon>Streptophyta</taxon>
        <taxon>Embryophyta</taxon>
        <taxon>Tracheophyta</taxon>
        <taxon>Spermatophyta</taxon>
        <taxon>Magnoliopsida</taxon>
        <taxon>Liliopsida</taxon>
        <taxon>Poales</taxon>
        <taxon>Poaceae</taxon>
        <taxon>BOP clade</taxon>
        <taxon>Oryzoideae</taxon>
        <taxon>Oryzeae</taxon>
        <taxon>Oryzinae</taxon>
        <taxon>Oryza</taxon>
    </lineage>
</organism>
<dbReference type="PANTHER" id="PTHR33091">
    <property type="entry name" value="PROTEIN, PUTATIVE, EXPRESSED-RELATED"/>
    <property type="match status" value="1"/>
</dbReference>
<evidence type="ECO:0000256" key="1">
    <source>
        <dbReference type="ARBA" id="ARBA00008210"/>
    </source>
</evidence>
<dbReference type="Gene3D" id="3.30.10.10">
    <property type="entry name" value="Trypsin Inhibitor V, subunit A"/>
    <property type="match status" value="3"/>
</dbReference>